<dbReference type="AlphaFoldDB" id="A0A1U9QUN6"/>
<dbReference type="GO" id="GO:0005524">
    <property type="term" value="F:ATP binding"/>
    <property type="evidence" value="ECO:0007669"/>
    <property type="project" value="UniProtKB-KW"/>
</dbReference>
<gene>
    <name evidence="12" type="ORF">BBN63_17625</name>
</gene>
<evidence type="ECO:0000259" key="10">
    <source>
        <dbReference type="Pfam" id="PF00733"/>
    </source>
</evidence>
<dbReference type="EMBL" id="CP018047">
    <property type="protein sequence ID" value="AQU67789.1"/>
    <property type="molecule type" value="Genomic_DNA"/>
</dbReference>
<evidence type="ECO:0000256" key="8">
    <source>
        <dbReference type="PIRSR" id="PIRSR001589-2"/>
    </source>
</evidence>
<sequence>MSRWCACLTADDPAGHVAAMGGRPVPTRAGRHALGLLDGPGAAAGPYRVGDVYATGEVTLHNAPELRARLAAAGTTGAAGAGPVPRDCSDGELLLRAYVRFGAAGLAAADGMFALAIAEGDELVLVRDHMGARTLFHARAGSGDRAAWAASTSLRALQRWPALDTGLHLPAVRSFLTFAYLPGRETLLRGIHEVLPGRCVRLKPDGTSVEETYWEPAEVADERPAAEHARELRELLESATARRLPAAEPVGVLLSGGVDSSLVTALAAKLHDQAVRSYSISFGADAPNELAYSGLVAAHCHTEHQVLTVPGGVVAARLPETVALLDSPVGDPLTVPNLMLAEAVAADGMSVVLNGEGGDPVFGGPKNLPMLIHELHRQEAGADSRARAYVDSYRKCHSDLPVLLTPGVLAELAQAPPVTDLLAPYLTQGRMTSLLNQLLHTNLRTKGAHHILTKVERITASQGLEGRAPLFDRAVVDHAFRVPPRLKLAGTSEKWILKEAVRDLLPPTIVDRPKSGMRVPVQQWLDGPLRELGHDLLLGGSARARGLFREDTIRSWLRREGTLLPRQGGKLWLVLTLELWLRSFEVGA</sequence>
<evidence type="ECO:0000256" key="3">
    <source>
        <dbReference type="ARBA" id="ARBA00012737"/>
    </source>
</evidence>
<dbReference type="PIRSF" id="PIRSF001589">
    <property type="entry name" value="Asn_synthetase_glu-h"/>
    <property type="match status" value="1"/>
</dbReference>
<dbReference type="InterPro" id="IPR029055">
    <property type="entry name" value="Ntn_hydrolases_N"/>
</dbReference>
<keyword evidence="13" id="KW-1185">Reference proteome</keyword>
<evidence type="ECO:0000259" key="11">
    <source>
        <dbReference type="Pfam" id="PF13537"/>
    </source>
</evidence>
<evidence type="ECO:0000256" key="6">
    <source>
        <dbReference type="ARBA" id="ARBA00022888"/>
    </source>
</evidence>
<dbReference type="Pfam" id="PF00733">
    <property type="entry name" value="Asn_synthase"/>
    <property type="match status" value="1"/>
</dbReference>
<accession>A0A1U9QUN6</accession>
<feature type="binding site" evidence="8">
    <location>
        <position position="253"/>
    </location>
    <ligand>
        <name>ATP</name>
        <dbReference type="ChEBI" id="CHEBI:30616"/>
    </ligand>
</feature>
<dbReference type="GO" id="GO:0004066">
    <property type="term" value="F:asparagine synthase (glutamine-hydrolyzing) activity"/>
    <property type="evidence" value="ECO:0007669"/>
    <property type="project" value="UniProtKB-EC"/>
</dbReference>
<dbReference type="CDD" id="cd01991">
    <property type="entry name" value="Asn_synthase_B_C"/>
    <property type="match status" value="1"/>
</dbReference>
<keyword evidence="6" id="KW-0028">Amino-acid biosynthesis</keyword>
<dbReference type="InterPro" id="IPR006426">
    <property type="entry name" value="Asn_synth_AEB"/>
</dbReference>
<proteinExistence type="inferred from homology"/>
<keyword evidence="5 8" id="KW-0067">ATP-binding</keyword>
<name>A0A1U9QUN6_STRNV</name>
<protein>
    <recommendedName>
        <fullName evidence="3">asparagine synthase (glutamine-hydrolyzing)</fullName>
        <ecNumber evidence="3">6.3.5.4</ecNumber>
    </recommendedName>
</protein>
<evidence type="ECO:0000313" key="13">
    <source>
        <dbReference type="Proteomes" id="UP000189677"/>
    </source>
</evidence>
<feature type="site" description="Important for beta-aspartyl-AMP intermediate formation" evidence="9">
    <location>
        <position position="356"/>
    </location>
</feature>
<evidence type="ECO:0000313" key="12">
    <source>
        <dbReference type="EMBL" id="AQU67789.1"/>
    </source>
</evidence>
<organism evidence="12 13">
    <name type="scientific">Streptomyces niveus</name>
    <name type="common">Streptomyces spheroides</name>
    <dbReference type="NCBI Taxonomy" id="193462"/>
    <lineage>
        <taxon>Bacteria</taxon>
        <taxon>Bacillati</taxon>
        <taxon>Actinomycetota</taxon>
        <taxon>Actinomycetes</taxon>
        <taxon>Kitasatosporales</taxon>
        <taxon>Streptomycetaceae</taxon>
        <taxon>Streptomyces</taxon>
    </lineage>
</organism>
<dbReference type="EC" id="6.3.5.4" evidence="3"/>
<dbReference type="InterPro" id="IPR014729">
    <property type="entry name" value="Rossmann-like_a/b/a_fold"/>
</dbReference>
<evidence type="ECO:0000256" key="1">
    <source>
        <dbReference type="ARBA" id="ARBA00005187"/>
    </source>
</evidence>
<reference evidence="12 13" key="1">
    <citation type="submission" date="2016-11" db="EMBL/GenBank/DDBJ databases">
        <title>Complete genome sequence of Streptomyces niveus SCSIO 3406.</title>
        <authorList>
            <person name="Zhu Q."/>
            <person name="Cheng W."/>
            <person name="Song Y."/>
            <person name="Li Q."/>
            <person name="Ju J."/>
        </authorList>
    </citation>
    <scope>NUCLEOTIDE SEQUENCE [LARGE SCALE GENOMIC DNA]</scope>
    <source>
        <strain evidence="12 13">SCSIO 3406</strain>
    </source>
</reference>
<evidence type="ECO:0000256" key="9">
    <source>
        <dbReference type="PIRSR" id="PIRSR001589-3"/>
    </source>
</evidence>
<dbReference type="GO" id="GO:0006529">
    <property type="term" value="P:asparagine biosynthetic process"/>
    <property type="evidence" value="ECO:0007669"/>
    <property type="project" value="UniProtKB-KW"/>
</dbReference>
<evidence type="ECO:0000256" key="5">
    <source>
        <dbReference type="ARBA" id="ARBA00022840"/>
    </source>
</evidence>
<evidence type="ECO:0000256" key="7">
    <source>
        <dbReference type="ARBA" id="ARBA00048741"/>
    </source>
</evidence>
<dbReference type="Gene3D" id="3.40.50.620">
    <property type="entry name" value="HUPs"/>
    <property type="match status" value="1"/>
</dbReference>
<dbReference type="PANTHER" id="PTHR43284:SF1">
    <property type="entry name" value="ASPARAGINE SYNTHETASE"/>
    <property type="match status" value="1"/>
</dbReference>
<dbReference type="Pfam" id="PF13537">
    <property type="entry name" value="GATase_7"/>
    <property type="match status" value="1"/>
</dbReference>
<comment type="catalytic activity">
    <reaction evidence="7">
        <text>L-aspartate + L-glutamine + ATP + H2O = L-asparagine + L-glutamate + AMP + diphosphate + H(+)</text>
        <dbReference type="Rhea" id="RHEA:12228"/>
        <dbReference type="ChEBI" id="CHEBI:15377"/>
        <dbReference type="ChEBI" id="CHEBI:15378"/>
        <dbReference type="ChEBI" id="CHEBI:29985"/>
        <dbReference type="ChEBI" id="CHEBI:29991"/>
        <dbReference type="ChEBI" id="CHEBI:30616"/>
        <dbReference type="ChEBI" id="CHEBI:33019"/>
        <dbReference type="ChEBI" id="CHEBI:58048"/>
        <dbReference type="ChEBI" id="CHEBI:58359"/>
        <dbReference type="ChEBI" id="CHEBI:456215"/>
        <dbReference type="EC" id="6.3.5.4"/>
    </reaction>
</comment>
<dbReference type="GO" id="GO:0005829">
    <property type="term" value="C:cytosol"/>
    <property type="evidence" value="ECO:0007669"/>
    <property type="project" value="TreeGrafter"/>
</dbReference>
<feature type="domain" description="Asparagine synthetase" evidence="10">
    <location>
        <begin position="231"/>
        <end position="582"/>
    </location>
</feature>
<dbReference type="PANTHER" id="PTHR43284">
    <property type="entry name" value="ASPARAGINE SYNTHETASE (GLUTAMINE-HYDROLYZING)"/>
    <property type="match status" value="1"/>
</dbReference>
<evidence type="ECO:0000256" key="2">
    <source>
        <dbReference type="ARBA" id="ARBA00005752"/>
    </source>
</evidence>
<dbReference type="Gene3D" id="3.60.20.10">
    <property type="entry name" value="Glutamine Phosphoribosylpyrophosphate, subunit 1, domain 1"/>
    <property type="match status" value="1"/>
</dbReference>
<dbReference type="SUPFAM" id="SSF52402">
    <property type="entry name" value="Adenine nucleotide alpha hydrolases-like"/>
    <property type="match status" value="1"/>
</dbReference>
<dbReference type="OrthoDB" id="9763290at2"/>
<feature type="binding site" evidence="8">
    <location>
        <position position="280"/>
    </location>
    <ligand>
        <name>ATP</name>
        <dbReference type="ChEBI" id="CHEBI:30616"/>
    </ligand>
</feature>
<comment type="pathway">
    <text evidence="1">Amino-acid biosynthesis; L-asparagine biosynthesis; L-asparagine from L-aspartate (L-Gln route): step 1/1.</text>
</comment>
<feature type="binding site" evidence="8">
    <location>
        <position position="90"/>
    </location>
    <ligand>
        <name>L-glutamine</name>
        <dbReference type="ChEBI" id="CHEBI:58359"/>
    </ligand>
</feature>
<evidence type="ECO:0000256" key="4">
    <source>
        <dbReference type="ARBA" id="ARBA00022741"/>
    </source>
</evidence>
<dbReference type="KEGG" id="snw:BBN63_17625"/>
<dbReference type="InterPro" id="IPR001962">
    <property type="entry name" value="Asn_synthase"/>
</dbReference>
<dbReference type="Proteomes" id="UP000189677">
    <property type="component" value="Chromosome"/>
</dbReference>
<dbReference type="InterPro" id="IPR017932">
    <property type="entry name" value="GATase_2_dom"/>
</dbReference>
<keyword evidence="6" id="KW-0061">Asparagine biosynthesis</keyword>
<keyword evidence="4 8" id="KW-0547">Nucleotide-binding</keyword>
<dbReference type="SUPFAM" id="SSF56235">
    <property type="entry name" value="N-terminal nucleophile aminohydrolases (Ntn hydrolases)"/>
    <property type="match status" value="1"/>
</dbReference>
<dbReference type="RefSeq" id="WP_078076360.1">
    <property type="nucleotide sequence ID" value="NZ_CP018047.1"/>
</dbReference>
<comment type="similarity">
    <text evidence="2">Belongs to the asparagine synthetase family.</text>
</comment>
<feature type="domain" description="Glutamine amidotransferase type-2" evidence="11">
    <location>
        <begin position="59"/>
        <end position="151"/>
    </location>
</feature>
<dbReference type="InterPro" id="IPR051786">
    <property type="entry name" value="ASN_synthetase/amidase"/>
</dbReference>